<dbReference type="NCBIfam" id="TIGR01413">
    <property type="entry name" value="Dyp_perox_fam"/>
    <property type="match status" value="1"/>
</dbReference>
<accession>A0A075UUP7</accession>
<dbReference type="PANTHER" id="PTHR30521">
    <property type="entry name" value="DEFERROCHELATASE/PEROXIDASE"/>
    <property type="match status" value="1"/>
</dbReference>
<evidence type="ECO:0000256" key="3">
    <source>
        <dbReference type="ARBA" id="ARBA00022723"/>
    </source>
</evidence>
<dbReference type="Pfam" id="PF20628">
    <property type="entry name" value="Dyp_perox_C"/>
    <property type="match status" value="1"/>
</dbReference>
<dbReference type="Proteomes" id="UP000028492">
    <property type="component" value="Chromosome"/>
</dbReference>
<dbReference type="HOGENOM" id="CLU_044178_1_0_11"/>
<dbReference type="PANTHER" id="PTHR30521:SF0">
    <property type="entry name" value="DYP-TYPE PEROXIDASE FAMILY PROTEIN"/>
    <property type="match status" value="1"/>
</dbReference>
<protein>
    <submittedName>
        <fullName evidence="9">Dyp-type peroxidase protein</fullName>
    </submittedName>
</protein>
<evidence type="ECO:0000256" key="6">
    <source>
        <dbReference type="ARBA" id="ARBA00025737"/>
    </source>
</evidence>
<sequence length="317" mass="34727">MPEQQNVLAPLTESALFLTLTIRPGGETTTRELLPELAGMIRSVGFPLPDEALTCVVGIGSEAWDRLFTGPRPERLHPFREVIGPRHRAPATPGDLFLHLRAKRLYPCFELARRVVGCLGDAVSVADEVAGFRYFDRRDLLGFVDGTENPTGDAADAAILVRDDPRFSGGSYLVVQKYVHDLDRWSAMPVEERELAVGRRMLDDIELPDEVKPADSHVALTTIEDGDGTERKILRDNMPFGSIAHGEYGTYFAGYTADPGVIEEMLSRMFLGDPPARSDRILEVSTAVTGGLFFVPALDFLANPPPCPANNGGARHD</sequence>
<keyword evidence="2 9" id="KW-0575">Peroxidase</keyword>
<dbReference type="PROSITE" id="PS51404">
    <property type="entry name" value="DYP_PEROXIDASE"/>
    <property type="match status" value="1"/>
</dbReference>
<dbReference type="KEGG" id="aja:AJAP_16455"/>
<dbReference type="AlphaFoldDB" id="A0A075UUP7"/>
<proteinExistence type="inferred from homology"/>
<keyword evidence="3" id="KW-0479">Metal-binding</keyword>
<dbReference type="GO" id="GO:0004601">
    <property type="term" value="F:peroxidase activity"/>
    <property type="evidence" value="ECO:0007669"/>
    <property type="project" value="UniProtKB-KW"/>
</dbReference>
<dbReference type="EMBL" id="CP008953">
    <property type="protein sequence ID" value="AIG76164.1"/>
    <property type="molecule type" value="Genomic_DNA"/>
</dbReference>
<dbReference type="InterPro" id="IPR006314">
    <property type="entry name" value="Dyp_peroxidase"/>
</dbReference>
<organism evidence="9 10">
    <name type="scientific">Amycolatopsis japonica</name>
    <dbReference type="NCBI Taxonomy" id="208439"/>
    <lineage>
        <taxon>Bacteria</taxon>
        <taxon>Bacillati</taxon>
        <taxon>Actinomycetota</taxon>
        <taxon>Actinomycetes</taxon>
        <taxon>Pseudonocardiales</taxon>
        <taxon>Pseudonocardiaceae</taxon>
        <taxon>Amycolatopsis</taxon>
        <taxon>Amycolatopsis japonica group</taxon>
    </lineage>
</organism>
<dbReference type="eggNOG" id="COG2837">
    <property type="taxonomic scope" value="Bacteria"/>
</dbReference>
<dbReference type="InterPro" id="IPR048327">
    <property type="entry name" value="Dyp_perox_N"/>
</dbReference>
<evidence type="ECO:0000256" key="1">
    <source>
        <dbReference type="ARBA" id="ARBA00001970"/>
    </source>
</evidence>
<comment type="cofactor">
    <cofactor evidence="1">
        <name>heme b</name>
        <dbReference type="ChEBI" id="CHEBI:60344"/>
    </cofactor>
</comment>
<dbReference type="GO" id="GO:0046872">
    <property type="term" value="F:metal ion binding"/>
    <property type="evidence" value="ECO:0007669"/>
    <property type="project" value="UniProtKB-KW"/>
</dbReference>
<feature type="domain" description="Dyp-type peroxidase N-terminal" evidence="7">
    <location>
        <begin position="4"/>
        <end position="133"/>
    </location>
</feature>
<evidence type="ECO:0000259" key="7">
    <source>
        <dbReference type="Pfam" id="PF04261"/>
    </source>
</evidence>
<evidence type="ECO:0000256" key="2">
    <source>
        <dbReference type="ARBA" id="ARBA00022559"/>
    </source>
</evidence>
<comment type="similarity">
    <text evidence="6">Belongs to the DyP-type peroxidase family.</text>
</comment>
<dbReference type="STRING" id="208439.AJAP_16455"/>
<dbReference type="Pfam" id="PF04261">
    <property type="entry name" value="Dyp_perox_N"/>
    <property type="match status" value="1"/>
</dbReference>
<evidence type="ECO:0000256" key="5">
    <source>
        <dbReference type="ARBA" id="ARBA00023004"/>
    </source>
</evidence>
<evidence type="ECO:0000313" key="9">
    <source>
        <dbReference type="EMBL" id="AIG76164.1"/>
    </source>
</evidence>
<feature type="domain" description="Dyp-type peroxidase C-terminal" evidence="8">
    <location>
        <begin position="136"/>
        <end position="299"/>
    </location>
</feature>
<evidence type="ECO:0000259" key="8">
    <source>
        <dbReference type="Pfam" id="PF20628"/>
    </source>
</evidence>
<dbReference type="InterPro" id="IPR011008">
    <property type="entry name" value="Dimeric_a/b-barrel"/>
</dbReference>
<dbReference type="InterPro" id="IPR048328">
    <property type="entry name" value="Dyp_perox_C"/>
</dbReference>
<keyword evidence="4" id="KW-0560">Oxidoreductase</keyword>
<gene>
    <name evidence="9" type="ORF">AJAP_16455</name>
</gene>
<keyword evidence="10" id="KW-1185">Reference proteome</keyword>
<evidence type="ECO:0000313" key="10">
    <source>
        <dbReference type="Proteomes" id="UP000028492"/>
    </source>
</evidence>
<evidence type="ECO:0000256" key="4">
    <source>
        <dbReference type="ARBA" id="ARBA00023002"/>
    </source>
</evidence>
<dbReference type="RefSeq" id="WP_038512438.1">
    <property type="nucleotide sequence ID" value="NZ_CP008953.1"/>
</dbReference>
<keyword evidence="5" id="KW-0408">Iron</keyword>
<dbReference type="SUPFAM" id="SSF54909">
    <property type="entry name" value="Dimeric alpha+beta barrel"/>
    <property type="match status" value="1"/>
</dbReference>
<name>A0A075UUP7_9PSEU</name>
<reference evidence="9 10" key="1">
    <citation type="journal article" date="2014" name="J. Biotechnol.">
        <title>Complete genome sequence of the actinobacterium Amycolatopsis japonica MG417-CF17(T) (=DSM 44213T) producing (S,S)-N,N'-ethylenediaminedisuccinic acid.</title>
        <authorList>
            <person name="Stegmann E."/>
            <person name="Albersmeier A."/>
            <person name="Spohn M."/>
            <person name="Gert H."/>
            <person name="Weber T."/>
            <person name="Wohlleben W."/>
            <person name="Kalinowski J."/>
            <person name="Ruckert C."/>
        </authorList>
    </citation>
    <scope>NUCLEOTIDE SEQUENCE [LARGE SCALE GENOMIC DNA]</scope>
    <source>
        <strain evidence="10">MG417-CF17 (DSM 44213)</strain>
    </source>
</reference>
<dbReference type="GO" id="GO:0020037">
    <property type="term" value="F:heme binding"/>
    <property type="evidence" value="ECO:0007669"/>
    <property type="project" value="InterPro"/>
</dbReference>
<dbReference type="GO" id="GO:0005829">
    <property type="term" value="C:cytosol"/>
    <property type="evidence" value="ECO:0007669"/>
    <property type="project" value="TreeGrafter"/>
</dbReference>